<dbReference type="EMBL" id="GGEC01092803">
    <property type="protein sequence ID" value="MBX73287.1"/>
    <property type="molecule type" value="Transcribed_RNA"/>
</dbReference>
<organism evidence="2">
    <name type="scientific">Rhizophora mucronata</name>
    <name type="common">Asiatic mangrove</name>
    <dbReference type="NCBI Taxonomy" id="61149"/>
    <lineage>
        <taxon>Eukaryota</taxon>
        <taxon>Viridiplantae</taxon>
        <taxon>Streptophyta</taxon>
        <taxon>Embryophyta</taxon>
        <taxon>Tracheophyta</taxon>
        <taxon>Spermatophyta</taxon>
        <taxon>Magnoliopsida</taxon>
        <taxon>eudicotyledons</taxon>
        <taxon>Gunneridae</taxon>
        <taxon>Pentapetalae</taxon>
        <taxon>rosids</taxon>
        <taxon>fabids</taxon>
        <taxon>Malpighiales</taxon>
        <taxon>Rhizophoraceae</taxon>
        <taxon>Rhizophora</taxon>
    </lineage>
</organism>
<feature type="transmembrane region" description="Helical" evidence="1">
    <location>
        <begin position="9"/>
        <end position="28"/>
    </location>
</feature>
<reference evidence="2" key="1">
    <citation type="submission" date="2018-02" db="EMBL/GenBank/DDBJ databases">
        <title>Rhizophora mucronata_Transcriptome.</title>
        <authorList>
            <person name="Meera S.P."/>
            <person name="Sreeshan A."/>
            <person name="Augustine A."/>
        </authorList>
    </citation>
    <scope>NUCLEOTIDE SEQUENCE</scope>
    <source>
        <tissue evidence="2">Leaf</tissue>
    </source>
</reference>
<evidence type="ECO:0000313" key="2">
    <source>
        <dbReference type="EMBL" id="MBX73287.1"/>
    </source>
</evidence>
<keyword evidence="1" id="KW-0812">Transmembrane</keyword>
<keyword evidence="1" id="KW-0472">Membrane</keyword>
<evidence type="ECO:0000256" key="1">
    <source>
        <dbReference type="SAM" id="Phobius"/>
    </source>
</evidence>
<accession>A0A2P2R277</accession>
<dbReference type="AlphaFoldDB" id="A0A2P2R277"/>
<sequence length="61" mass="7061">MSRKGMIKLVAWMMLISMIVAMFWKLALNLESQGLCMSAHTMLSLGDRRLSIAMRYYVTFL</sequence>
<keyword evidence="1" id="KW-1133">Transmembrane helix</keyword>
<protein>
    <submittedName>
        <fullName evidence="2">Uncharacterized protein</fullName>
    </submittedName>
</protein>
<proteinExistence type="predicted"/>
<name>A0A2P2R277_RHIMU</name>